<dbReference type="EMBL" id="JAUPXB010000001">
    <property type="protein sequence ID" value="MDO7921025.1"/>
    <property type="molecule type" value="Genomic_DNA"/>
</dbReference>
<evidence type="ECO:0000313" key="3">
    <source>
        <dbReference type="Proteomes" id="UP001176432"/>
    </source>
</evidence>
<feature type="domain" description="DUF4942" evidence="1">
    <location>
        <begin position="1"/>
        <end position="34"/>
    </location>
</feature>
<dbReference type="Pfam" id="PF13708">
    <property type="entry name" value="DUF4942"/>
    <property type="match status" value="1"/>
</dbReference>
<gene>
    <name evidence="2" type="ORF">Q5934_05655</name>
</gene>
<dbReference type="GeneID" id="67639120"/>
<sequence>MFSIKYFQKGTAHITFKRAELVDKLNDIIAHHYPGTLASMQ</sequence>
<evidence type="ECO:0000259" key="1">
    <source>
        <dbReference type="Pfam" id="PF13708"/>
    </source>
</evidence>
<name>A0AAW7ZMR6_ENTAS</name>
<comment type="caution">
    <text evidence="2">The sequence shown here is derived from an EMBL/GenBank/DDBJ whole genome shotgun (WGS) entry which is preliminary data.</text>
</comment>
<proteinExistence type="predicted"/>
<reference evidence="2" key="1">
    <citation type="submission" date="2023-07" db="EMBL/GenBank/DDBJ databases">
        <title>Isolates cultured from stool samples of acute diarrhea patients.</title>
        <authorList>
            <person name="Jiang S."/>
        </authorList>
    </citation>
    <scope>NUCLEOTIDE SEQUENCE</scope>
    <source>
        <strain evidence="2">L4424</strain>
    </source>
</reference>
<accession>A0AAW7ZMR6</accession>
<organism evidence="2 3">
    <name type="scientific">Enterobacter asburiae</name>
    <dbReference type="NCBI Taxonomy" id="61645"/>
    <lineage>
        <taxon>Bacteria</taxon>
        <taxon>Pseudomonadati</taxon>
        <taxon>Pseudomonadota</taxon>
        <taxon>Gammaproteobacteria</taxon>
        <taxon>Enterobacterales</taxon>
        <taxon>Enterobacteriaceae</taxon>
        <taxon>Enterobacter</taxon>
        <taxon>Enterobacter cloacae complex</taxon>
    </lineage>
</organism>
<dbReference type="RefSeq" id="WP_223306642.1">
    <property type="nucleotide sequence ID" value="NZ_CP129497.1"/>
</dbReference>
<dbReference type="AlphaFoldDB" id="A0AAW7ZMR6"/>
<evidence type="ECO:0000313" key="2">
    <source>
        <dbReference type="EMBL" id="MDO7921025.1"/>
    </source>
</evidence>
<dbReference type="Proteomes" id="UP001176432">
    <property type="component" value="Unassembled WGS sequence"/>
</dbReference>
<dbReference type="InterPro" id="IPR031339">
    <property type="entry name" value="DUF4942"/>
</dbReference>
<protein>
    <submittedName>
        <fullName evidence="2">DUF4942 domain-containing protein</fullName>
    </submittedName>
</protein>